<evidence type="ECO:0000313" key="2">
    <source>
        <dbReference type="EMBL" id="PWZ40257.1"/>
    </source>
</evidence>
<dbReference type="EMBL" id="NCVQ01000003">
    <property type="protein sequence ID" value="PWZ40257.1"/>
    <property type="molecule type" value="Genomic_DNA"/>
</dbReference>
<evidence type="ECO:0000256" key="1">
    <source>
        <dbReference type="SAM" id="MobiDB-lite"/>
    </source>
</evidence>
<protein>
    <submittedName>
        <fullName evidence="2">Uncharacterized protein</fullName>
    </submittedName>
</protein>
<feature type="region of interest" description="Disordered" evidence="1">
    <location>
        <begin position="90"/>
        <end position="115"/>
    </location>
</feature>
<comment type="caution">
    <text evidence="2">The sequence shown here is derived from an EMBL/GenBank/DDBJ whole genome shotgun (WGS) entry which is preliminary data.</text>
</comment>
<gene>
    <name evidence="2" type="ORF">Zm00014a_008094</name>
</gene>
<dbReference type="PANTHER" id="PTHR33730:SF36">
    <property type="entry name" value="PLANT_PROTEIN"/>
    <property type="match status" value="1"/>
</dbReference>
<reference evidence="2 3" key="1">
    <citation type="journal article" date="2018" name="Nat. Genet.">
        <title>Extensive intraspecific gene order and gene structural variations between Mo17 and other maize genomes.</title>
        <authorList>
            <person name="Sun S."/>
            <person name="Zhou Y."/>
            <person name="Chen J."/>
            <person name="Shi J."/>
            <person name="Zhao H."/>
            <person name="Zhao H."/>
            <person name="Song W."/>
            <person name="Zhang M."/>
            <person name="Cui Y."/>
            <person name="Dong X."/>
            <person name="Liu H."/>
            <person name="Ma X."/>
            <person name="Jiao Y."/>
            <person name="Wang B."/>
            <person name="Wei X."/>
            <person name="Stein J.C."/>
            <person name="Glaubitz J.C."/>
            <person name="Lu F."/>
            <person name="Yu G."/>
            <person name="Liang C."/>
            <person name="Fengler K."/>
            <person name="Li B."/>
            <person name="Rafalski A."/>
            <person name="Schnable P.S."/>
            <person name="Ware D.H."/>
            <person name="Buckler E.S."/>
            <person name="Lai J."/>
        </authorList>
    </citation>
    <scope>NUCLEOTIDE SEQUENCE [LARGE SCALE GENOMIC DNA]</scope>
    <source>
        <strain evidence="3">cv. Missouri 17</strain>
        <tissue evidence="2">Seedling</tissue>
    </source>
</reference>
<accession>A0A3L6FZM1</accession>
<dbReference type="Proteomes" id="UP000251960">
    <property type="component" value="Chromosome 2"/>
</dbReference>
<feature type="compositionally biased region" description="Polar residues" evidence="1">
    <location>
        <begin position="1"/>
        <end position="17"/>
    </location>
</feature>
<evidence type="ECO:0000313" key="3">
    <source>
        <dbReference type="Proteomes" id="UP000251960"/>
    </source>
</evidence>
<name>A0A3L6FZM1_MAIZE</name>
<feature type="region of interest" description="Disordered" evidence="1">
    <location>
        <begin position="1"/>
        <end position="58"/>
    </location>
</feature>
<feature type="compositionally biased region" description="Low complexity" evidence="1">
    <location>
        <begin position="90"/>
        <end position="99"/>
    </location>
</feature>
<dbReference type="Pfam" id="PF15697">
    <property type="entry name" value="DUF4666"/>
    <property type="match status" value="1"/>
</dbReference>
<dbReference type="AlphaFoldDB" id="A0A3L6FZM1"/>
<dbReference type="InterPro" id="IPR031421">
    <property type="entry name" value="DUF4666"/>
</dbReference>
<dbReference type="PANTHER" id="PTHR33730">
    <property type="entry name" value="OS05G0542732 PROTEIN-RELATED"/>
    <property type="match status" value="1"/>
</dbReference>
<proteinExistence type="predicted"/>
<sequence length="138" mass="14274">MSKLQRSSVSFRRQGSSGRIWDDPLRGLDLKGLSSSTTTTTKAAPLHPDASVLAGDPSPRVVSRSLLMRHAGAGASSAGIIVESPDVVASASPSDAASVGVTGADGGERQERPKKLRRRISSAFCACMGHPPASHAQQ</sequence>
<organism evidence="2 3">
    <name type="scientific">Zea mays</name>
    <name type="common">Maize</name>
    <dbReference type="NCBI Taxonomy" id="4577"/>
    <lineage>
        <taxon>Eukaryota</taxon>
        <taxon>Viridiplantae</taxon>
        <taxon>Streptophyta</taxon>
        <taxon>Embryophyta</taxon>
        <taxon>Tracheophyta</taxon>
        <taxon>Spermatophyta</taxon>
        <taxon>Magnoliopsida</taxon>
        <taxon>Liliopsida</taxon>
        <taxon>Poales</taxon>
        <taxon>Poaceae</taxon>
        <taxon>PACMAD clade</taxon>
        <taxon>Panicoideae</taxon>
        <taxon>Andropogonodae</taxon>
        <taxon>Andropogoneae</taxon>
        <taxon>Tripsacinae</taxon>
        <taxon>Zea</taxon>
    </lineage>
</organism>
<feature type="compositionally biased region" description="Basic and acidic residues" evidence="1">
    <location>
        <begin position="20"/>
        <end position="29"/>
    </location>
</feature>